<sequence length="366" mass="40083">MAASLLIPLHIRYIQTLASHTSSLTYHLTTHLRLNAIYWAVTALHLLNAPKDALPRDEVVDYVLSCFDESRGGFGSHTGHDAHILSTLSGIQVLTIYDALDRLQDKRERLIQYILSLQEPVTGAFAGDDTHLEYDTRFLYCAMQALALLSTCPPSSSSSSPLPPVQLPSGVTLRDPLTRLDRKKTIGAVLASRNFDGGFGTGPGAESHAAQTFPCIGALNILDGLDELARTDQDRLAAWLADRQLPNGGLNGRPQKLEDVCYSWWVLSSLSMLGKLHWVNGDKLSHFILSAQDPENGGIADRPDNVADVFHTLFGVAGLSLLQVKPHADGLANVDPVYCLPVDVMKRLDGLARPYQRSPSERDMNR</sequence>
<comment type="cofactor">
    <cofactor evidence="8">
        <name>Zn(2+)</name>
        <dbReference type="ChEBI" id="CHEBI:29105"/>
    </cofactor>
    <text evidence="8">Binds 1 zinc ion per subunit.</text>
</comment>
<organism evidence="10 11">
    <name type="scientific">Acaromyces ingoldii</name>
    <dbReference type="NCBI Taxonomy" id="215250"/>
    <lineage>
        <taxon>Eukaryota</taxon>
        <taxon>Fungi</taxon>
        <taxon>Dikarya</taxon>
        <taxon>Basidiomycota</taxon>
        <taxon>Ustilaginomycotina</taxon>
        <taxon>Exobasidiomycetes</taxon>
        <taxon>Exobasidiales</taxon>
        <taxon>Cryptobasidiaceae</taxon>
        <taxon>Acaromyces</taxon>
    </lineage>
</organism>
<dbReference type="GO" id="GO:0046872">
    <property type="term" value="F:metal ion binding"/>
    <property type="evidence" value="ECO:0007669"/>
    <property type="project" value="UniProtKB-KW"/>
</dbReference>
<evidence type="ECO:0000256" key="4">
    <source>
        <dbReference type="ARBA" id="ARBA00022723"/>
    </source>
</evidence>
<dbReference type="CDD" id="cd02894">
    <property type="entry name" value="GGTase-II"/>
    <property type="match status" value="1"/>
</dbReference>
<accession>A0A316YK99</accession>
<dbReference type="SUPFAM" id="SSF48239">
    <property type="entry name" value="Terpenoid cyclases/Protein prenyltransferases"/>
    <property type="match status" value="1"/>
</dbReference>
<comment type="similarity">
    <text evidence="1 8">Belongs to the protein prenyltransferase subunit beta family.</text>
</comment>
<evidence type="ECO:0000313" key="11">
    <source>
        <dbReference type="Proteomes" id="UP000245768"/>
    </source>
</evidence>
<dbReference type="InterPro" id="IPR045089">
    <property type="entry name" value="PGGT1B-like"/>
</dbReference>
<evidence type="ECO:0000313" key="10">
    <source>
        <dbReference type="EMBL" id="PWN89631.1"/>
    </source>
</evidence>
<dbReference type="EC" id="2.5.1.60" evidence="8"/>
<evidence type="ECO:0000259" key="9">
    <source>
        <dbReference type="Pfam" id="PF00432"/>
    </source>
</evidence>
<evidence type="ECO:0000256" key="8">
    <source>
        <dbReference type="RuleBase" id="RU365076"/>
    </source>
</evidence>
<comment type="catalytic activity">
    <reaction evidence="7 8">
        <text>geranylgeranyl diphosphate + L-cysteinyl-[protein] = S-geranylgeranyl-L-cysteinyl-[protein] + diphosphate</text>
        <dbReference type="Rhea" id="RHEA:21240"/>
        <dbReference type="Rhea" id="RHEA-COMP:10131"/>
        <dbReference type="Rhea" id="RHEA-COMP:11537"/>
        <dbReference type="ChEBI" id="CHEBI:29950"/>
        <dbReference type="ChEBI" id="CHEBI:33019"/>
        <dbReference type="ChEBI" id="CHEBI:57533"/>
        <dbReference type="ChEBI" id="CHEBI:86021"/>
        <dbReference type="EC" id="2.5.1.60"/>
    </reaction>
</comment>
<dbReference type="Pfam" id="PF00432">
    <property type="entry name" value="Prenyltrans"/>
    <property type="match status" value="1"/>
</dbReference>
<protein>
    <recommendedName>
        <fullName evidence="8">Geranylgeranyl transferase type-2 subunit beta</fullName>
        <ecNumber evidence="8">2.5.1.60</ecNumber>
    </recommendedName>
</protein>
<dbReference type="AlphaFoldDB" id="A0A316YK99"/>
<evidence type="ECO:0000256" key="6">
    <source>
        <dbReference type="ARBA" id="ARBA00022833"/>
    </source>
</evidence>
<dbReference type="InterPro" id="IPR001330">
    <property type="entry name" value="Prenyltrans"/>
</dbReference>
<keyword evidence="6 8" id="KW-0862">Zinc</keyword>
<dbReference type="PANTHER" id="PTHR11774:SF11">
    <property type="entry name" value="GERANYLGERANYL TRANSFERASE TYPE-2 SUBUNIT BETA"/>
    <property type="match status" value="1"/>
</dbReference>
<dbReference type="InterPro" id="IPR026873">
    <property type="entry name" value="Ptb1"/>
</dbReference>
<dbReference type="GO" id="GO:0005968">
    <property type="term" value="C:Rab-protein geranylgeranyltransferase complex"/>
    <property type="evidence" value="ECO:0007669"/>
    <property type="project" value="UniProtKB-UniRule"/>
</dbReference>
<dbReference type="EMBL" id="KZ819637">
    <property type="protein sequence ID" value="PWN89631.1"/>
    <property type="molecule type" value="Genomic_DNA"/>
</dbReference>
<keyword evidence="3 8" id="KW-0808">Transferase</keyword>
<comment type="function">
    <text evidence="8">Catalyzes the transfer of a geranylgeranyl moiety from geranylgeranyl diphosphate to both cysteines of proteins with the C-terminal sequence -XXCC, -XCXC and -CCXX.</text>
</comment>
<dbReference type="STRING" id="215250.A0A316YK99"/>
<keyword evidence="11" id="KW-1185">Reference proteome</keyword>
<name>A0A316YK99_9BASI</name>
<dbReference type="InParanoid" id="A0A316YK99"/>
<evidence type="ECO:0000256" key="3">
    <source>
        <dbReference type="ARBA" id="ARBA00022679"/>
    </source>
</evidence>
<dbReference type="PANTHER" id="PTHR11774">
    <property type="entry name" value="GERANYLGERANYL TRANSFERASE TYPE BETA SUBUNIT"/>
    <property type="match status" value="1"/>
</dbReference>
<dbReference type="OrthoDB" id="5428259at2759"/>
<evidence type="ECO:0000256" key="1">
    <source>
        <dbReference type="ARBA" id="ARBA00010497"/>
    </source>
</evidence>
<dbReference type="InterPro" id="IPR008930">
    <property type="entry name" value="Terpenoid_cyclase/PrenylTrfase"/>
</dbReference>
<gene>
    <name evidence="10" type="ORF">FA10DRAFT_243192</name>
</gene>
<dbReference type="GO" id="GO:0004663">
    <property type="term" value="F:Rab geranylgeranyltransferase activity"/>
    <property type="evidence" value="ECO:0007669"/>
    <property type="project" value="UniProtKB-UniRule"/>
</dbReference>
<evidence type="ECO:0000256" key="5">
    <source>
        <dbReference type="ARBA" id="ARBA00022737"/>
    </source>
</evidence>
<dbReference type="Gene3D" id="1.50.10.20">
    <property type="match status" value="1"/>
</dbReference>
<feature type="domain" description="Prenyltransferase alpha-alpha toroid" evidence="9">
    <location>
        <begin position="8"/>
        <end position="340"/>
    </location>
</feature>
<dbReference type="Proteomes" id="UP000245768">
    <property type="component" value="Unassembled WGS sequence"/>
</dbReference>
<evidence type="ECO:0000256" key="7">
    <source>
        <dbReference type="ARBA" id="ARBA00047658"/>
    </source>
</evidence>
<keyword evidence="4 8" id="KW-0479">Metal-binding</keyword>
<evidence type="ECO:0000256" key="2">
    <source>
        <dbReference type="ARBA" id="ARBA00022602"/>
    </source>
</evidence>
<dbReference type="RefSeq" id="XP_025376829.1">
    <property type="nucleotide sequence ID" value="XM_025519304.1"/>
</dbReference>
<keyword evidence="5" id="KW-0677">Repeat</keyword>
<dbReference type="GeneID" id="37041220"/>
<keyword evidence="2 8" id="KW-0637">Prenyltransferase</keyword>
<proteinExistence type="inferred from homology"/>
<reference evidence="10 11" key="1">
    <citation type="journal article" date="2018" name="Mol. Biol. Evol.">
        <title>Broad Genomic Sampling Reveals a Smut Pathogenic Ancestry of the Fungal Clade Ustilaginomycotina.</title>
        <authorList>
            <person name="Kijpornyongpan T."/>
            <person name="Mondo S.J."/>
            <person name="Barry K."/>
            <person name="Sandor L."/>
            <person name="Lee J."/>
            <person name="Lipzen A."/>
            <person name="Pangilinan J."/>
            <person name="LaButti K."/>
            <person name="Hainaut M."/>
            <person name="Henrissat B."/>
            <person name="Grigoriev I.V."/>
            <person name="Spatafora J.W."/>
            <person name="Aime M.C."/>
        </authorList>
    </citation>
    <scope>NUCLEOTIDE SEQUENCE [LARGE SCALE GENOMIC DNA]</scope>
    <source>
        <strain evidence="10 11">MCA 4198</strain>
    </source>
</reference>